<accession>A0ABS1GH09</accession>
<evidence type="ECO:0000313" key="1">
    <source>
        <dbReference type="EMBL" id="MBK3332221.1"/>
    </source>
</evidence>
<sequence length="211" mass="23852">MERISNEEKQKLDRQLKEVAKRVNEILDSYGEKALQEVPARGRKLTGYIPQFLIDALNSVTTLWSYDYRLISLEEKEVMRKSGNKEKVYQATVEVSLWILDDRIRKVQIGGGENVTAADALKGAITDGIGKCLSLYSIGSRAYRGELEIGKTVPATEKQIEYVKTLAKKTKVELSQISKQVLKKMISSEEQLKNLSAPEISRLIEAYKRLA</sequence>
<gene>
    <name evidence="1" type="ORF">GWK41_03955</name>
</gene>
<organism evidence="1 2">
    <name type="scientific">Persephonella atlantica</name>
    <dbReference type="NCBI Taxonomy" id="2699429"/>
    <lineage>
        <taxon>Bacteria</taxon>
        <taxon>Pseudomonadati</taxon>
        <taxon>Aquificota</taxon>
        <taxon>Aquificia</taxon>
        <taxon>Aquificales</taxon>
        <taxon>Hydrogenothermaceae</taxon>
        <taxon>Persephonella</taxon>
    </lineage>
</organism>
<dbReference type="RefSeq" id="WP_200673604.1">
    <property type="nucleotide sequence ID" value="NZ_JAACYA010000001.1"/>
</dbReference>
<comment type="caution">
    <text evidence="1">The sequence shown here is derived from an EMBL/GenBank/DDBJ whole genome shotgun (WGS) entry which is preliminary data.</text>
</comment>
<protein>
    <submittedName>
        <fullName evidence="1">Uncharacterized protein</fullName>
    </submittedName>
</protein>
<evidence type="ECO:0000313" key="2">
    <source>
        <dbReference type="Proteomes" id="UP000772812"/>
    </source>
</evidence>
<reference evidence="1 2" key="1">
    <citation type="journal article" date="2021" name="Syst. Appl. Microbiol.">
        <title>Persephonella atlantica sp. nov.: How to adapt to physico-chemical gradients in high temperature hydrothermal habitats.</title>
        <authorList>
            <person name="Francois D.X."/>
            <person name="Godfroy A."/>
            <person name="Mathien C."/>
            <person name="Aube J."/>
            <person name="Cathalot C."/>
            <person name="Lesongeur F."/>
            <person name="L'Haridon S."/>
            <person name="Philippon X."/>
            <person name="Roussel E.G."/>
        </authorList>
    </citation>
    <scope>NUCLEOTIDE SEQUENCE [LARGE SCALE GENOMIC DNA]</scope>
    <source>
        <strain evidence="1 2">MO1340</strain>
    </source>
</reference>
<keyword evidence="2" id="KW-1185">Reference proteome</keyword>
<name>A0ABS1GH09_9AQUI</name>
<proteinExistence type="predicted"/>
<dbReference type="Proteomes" id="UP000772812">
    <property type="component" value="Unassembled WGS sequence"/>
</dbReference>
<dbReference type="EMBL" id="JAACYA010000001">
    <property type="protein sequence ID" value="MBK3332221.1"/>
    <property type="molecule type" value="Genomic_DNA"/>
</dbReference>